<accession>A0A0B3RU66</accession>
<keyword evidence="3" id="KW-1185">Reference proteome</keyword>
<dbReference type="AlphaFoldDB" id="A0A0B3RU66"/>
<feature type="region of interest" description="Disordered" evidence="1">
    <location>
        <begin position="64"/>
        <end position="100"/>
    </location>
</feature>
<proteinExistence type="predicted"/>
<feature type="compositionally biased region" description="Pro residues" evidence="1">
    <location>
        <begin position="64"/>
        <end position="92"/>
    </location>
</feature>
<protein>
    <submittedName>
        <fullName evidence="2">Uncharacterized protein</fullName>
    </submittedName>
</protein>
<feature type="compositionally biased region" description="Pro residues" evidence="1">
    <location>
        <begin position="161"/>
        <end position="176"/>
    </location>
</feature>
<dbReference type="Proteomes" id="UP000030960">
    <property type="component" value="Unassembled WGS sequence"/>
</dbReference>
<reference evidence="2 3" key="1">
    <citation type="submission" date="2014-10" db="EMBL/GenBank/DDBJ databases">
        <title>Genome sequence of Ponticoccus sp. strain UMTAT08 isolated from clonal culture of toxic dinoflagellate Alexandrium tamiyavanichii.</title>
        <authorList>
            <person name="Gan H.Y."/>
            <person name="Muhd D.-D."/>
            <person name="Mohd Noor M.E."/>
            <person name="Yeong Y.S."/>
            <person name="Usup G."/>
        </authorList>
    </citation>
    <scope>NUCLEOTIDE SEQUENCE [LARGE SCALE GENOMIC DNA]</scope>
    <source>
        <strain evidence="2 3">UMTAT08</strain>
    </source>
</reference>
<name>A0A0B3RU66_9RHOB</name>
<dbReference type="RefSeq" id="WP_043146390.1">
    <property type="nucleotide sequence ID" value="NZ_JSUQ01000028.1"/>
</dbReference>
<dbReference type="STRING" id="561184.SAMN05216376_111145"/>
<gene>
    <name evidence="2" type="ORF">OA50_05151</name>
</gene>
<evidence type="ECO:0000256" key="1">
    <source>
        <dbReference type="SAM" id="MobiDB-lite"/>
    </source>
</evidence>
<comment type="caution">
    <text evidence="2">The sequence shown here is derived from an EMBL/GenBank/DDBJ whole genome shotgun (WGS) entry which is preliminary data.</text>
</comment>
<feature type="region of interest" description="Disordered" evidence="1">
    <location>
        <begin position="143"/>
        <end position="182"/>
    </location>
</feature>
<organism evidence="2 3">
    <name type="scientific">Mameliella alba</name>
    <dbReference type="NCBI Taxonomy" id="561184"/>
    <lineage>
        <taxon>Bacteria</taxon>
        <taxon>Pseudomonadati</taxon>
        <taxon>Pseudomonadota</taxon>
        <taxon>Alphaproteobacteria</taxon>
        <taxon>Rhodobacterales</taxon>
        <taxon>Roseobacteraceae</taxon>
        <taxon>Mameliella</taxon>
    </lineage>
</organism>
<sequence length="280" mass="29490">MGMLEDLIAMRQADLRLAEAWVDLVNALSDHAEALEKDGVRLEVKPWKGKLSLDLRLVGPPKALPVPAPAPEPGPVPDGDPVPAPAPEPGPSAAPKTGDWTEDEDRELLALDAQGHPVKAVIAPRLGRSWQAVGLRLKKLKEERAEAPAPDGDPAPDVEPEPAPAPEPEPAPPPASAPAASSGSAFRYALDLDALPTAREKAAERRLRAIGYAKPFTPASDLKLVQALGAGKSIDAASRSTGLSPAQARGRWRALLPEVTLENQAALAAVLNKRVELAKQ</sequence>
<evidence type="ECO:0000313" key="2">
    <source>
        <dbReference type="EMBL" id="KHQ50303.1"/>
    </source>
</evidence>
<dbReference type="EMBL" id="JSUQ01000028">
    <property type="protein sequence ID" value="KHQ50303.1"/>
    <property type="molecule type" value="Genomic_DNA"/>
</dbReference>
<evidence type="ECO:0000313" key="3">
    <source>
        <dbReference type="Proteomes" id="UP000030960"/>
    </source>
</evidence>